<dbReference type="Proteomes" id="UP000669179">
    <property type="component" value="Unassembled WGS sequence"/>
</dbReference>
<sequence length="203" mass="21522">MSPALTATGIGKRFGRRVVLSGADLAVSPGEVVALVGENGAGKTTLLRICAGLLRPDRGLVSTRGRVGYCPQEPALLERLSARDHLVLFGGAVGLERGPALTEGARALDALGFAFAGQGRIAVRHLSGGGRQKLNLVLSLLGDPDVILLDEPYQGFDHGAYADFWQWVGAWRDRGKSVLIATHLLAELWRADRVIEVPPCPVG</sequence>
<dbReference type="SMART" id="SM00382">
    <property type="entry name" value="AAA"/>
    <property type="match status" value="1"/>
</dbReference>
<name>A0A939PDC9_9ACTN</name>
<dbReference type="InterPro" id="IPR027417">
    <property type="entry name" value="P-loop_NTPase"/>
</dbReference>
<dbReference type="CDD" id="cd03230">
    <property type="entry name" value="ABC_DR_subfamily_A"/>
    <property type="match status" value="1"/>
</dbReference>
<dbReference type="PANTHER" id="PTHR43038">
    <property type="entry name" value="ATP-BINDING CASSETTE, SUB-FAMILY H, MEMBER 1"/>
    <property type="match status" value="1"/>
</dbReference>
<dbReference type="Gene3D" id="3.40.50.300">
    <property type="entry name" value="P-loop containing nucleotide triphosphate hydrolases"/>
    <property type="match status" value="1"/>
</dbReference>
<gene>
    <name evidence="4" type="ORF">J4573_04900</name>
</gene>
<dbReference type="AlphaFoldDB" id="A0A939PDC9"/>
<dbReference type="GO" id="GO:0016887">
    <property type="term" value="F:ATP hydrolysis activity"/>
    <property type="evidence" value="ECO:0007669"/>
    <property type="project" value="InterPro"/>
</dbReference>
<dbReference type="Pfam" id="PF00005">
    <property type="entry name" value="ABC_tran"/>
    <property type="match status" value="1"/>
</dbReference>
<keyword evidence="5" id="KW-1185">Reference proteome</keyword>
<evidence type="ECO:0000256" key="1">
    <source>
        <dbReference type="ARBA" id="ARBA00022741"/>
    </source>
</evidence>
<dbReference type="GO" id="GO:0005524">
    <property type="term" value="F:ATP binding"/>
    <property type="evidence" value="ECO:0007669"/>
    <property type="project" value="UniProtKB-KW"/>
</dbReference>
<proteinExistence type="predicted"/>
<evidence type="ECO:0000259" key="3">
    <source>
        <dbReference type="PROSITE" id="PS50893"/>
    </source>
</evidence>
<dbReference type="PROSITE" id="PS50893">
    <property type="entry name" value="ABC_TRANSPORTER_2"/>
    <property type="match status" value="1"/>
</dbReference>
<dbReference type="InterPro" id="IPR003593">
    <property type="entry name" value="AAA+_ATPase"/>
</dbReference>
<feature type="domain" description="ABC transporter" evidence="3">
    <location>
        <begin position="5"/>
        <end position="202"/>
    </location>
</feature>
<keyword evidence="2 4" id="KW-0067">ATP-binding</keyword>
<dbReference type="SUPFAM" id="SSF52540">
    <property type="entry name" value="P-loop containing nucleoside triphosphate hydrolases"/>
    <property type="match status" value="1"/>
</dbReference>
<dbReference type="RefSeq" id="WP_208254023.1">
    <property type="nucleotide sequence ID" value="NZ_JAGEOJ010000002.1"/>
</dbReference>
<dbReference type="PANTHER" id="PTHR43038:SF7">
    <property type="entry name" value="ABC TRANSPORT SYSTEM ATP-BINDING PROTEIN"/>
    <property type="match status" value="1"/>
</dbReference>
<accession>A0A939PDC9</accession>
<evidence type="ECO:0000313" key="4">
    <source>
        <dbReference type="EMBL" id="MBO2446416.1"/>
    </source>
</evidence>
<organism evidence="4 5">
    <name type="scientific">Actinomadura barringtoniae</name>
    <dbReference type="NCBI Taxonomy" id="1427535"/>
    <lineage>
        <taxon>Bacteria</taxon>
        <taxon>Bacillati</taxon>
        <taxon>Actinomycetota</taxon>
        <taxon>Actinomycetes</taxon>
        <taxon>Streptosporangiales</taxon>
        <taxon>Thermomonosporaceae</taxon>
        <taxon>Actinomadura</taxon>
    </lineage>
</organism>
<dbReference type="EMBL" id="JAGEOJ010000002">
    <property type="protein sequence ID" value="MBO2446416.1"/>
    <property type="molecule type" value="Genomic_DNA"/>
</dbReference>
<comment type="caution">
    <text evidence="4">The sequence shown here is derived from an EMBL/GenBank/DDBJ whole genome shotgun (WGS) entry which is preliminary data.</text>
</comment>
<dbReference type="InterPro" id="IPR003439">
    <property type="entry name" value="ABC_transporter-like_ATP-bd"/>
</dbReference>
<reference evidence="4" key="1">
    <citation type="submission" date="2021-03" db="EMBL/GenBank/DDBJ databases">
        <authorList>
            <person name="Kanchanasin P."/>
            <person name="Saeng-In P."/>
            <person name="Phongsopitanun W."/>
            <person name="Yuki M."/>
            <person name="Kudo T."/>
            <person name="Ohkuma M."/>
            <person name="Tanasupawat S."/>
        </authorList>
    </citation>
    <scope>NUCLEOTIDE SEQUENCE</scope>
    <source>
        <strain evidence="4">GKU 128</strain>
    </source>
</reference>
<evidence type="ECO:0000313" key="5">
    <source>
        <dbReference type="Proteomes" id="UP000669179"/>
    </source>
</evidence>
<protein>
    <submittedName>
        <fullName evidence="4">ABC transporter ATP-binding protein</fullName>
    </submittedName>
</protein>
<evidence type="ECO:0000256" key="2">
    <source>
        <dbReference type="ARBA" id="ARBA00022840"/>
    </source>
</evidence>
<keyword evidence="1" id="KW-0547">Nucleotide-binding</keyword>